<name>A0A9X7U0P1_LACJH</name>
<dbReference type="InterPro" id="IPR008332">
    <property type="entry name" value="MethylG_MeTrfase_N"/>
</dbReference>
<dbReference type="PANTHER" id="PTHR10815">
    <property type="entry name" value="METHYLATED-DNA--PROTEIN-CYSTEINE METHYLTRANSFERASE"/>
    <property type="match status" value="1"/>
</dbReference>
<evidence type="ECO:0000313" key="4">
    <source>
        <dbReference type="EMBL" id="QLL67445.1"/>
    </source>
</evidence>
<evidence type="ECO:0000259" key="3">
    <source>
        <dbReference type="Pfam" id="PF02870"/>
    </source>
</evidence>
<dbReference type="RefSeq" id="WP_180873395.1">
    <property type="nucleotide sequence ID" value="NZ_CP047409.1"/>
</dbReference>
<feature type="domain" description="Methylated-DNA-[protein]-cysteine S-methyltransferase DNA binding" evidence="2">
    <location>
        <begin position="90"/>
        <end position="169"/>
    </location>
</feature>
<reference evidence="4 5" key="1">
    <citation type="submission" date="2020-01" db="EMBL/GenBank/DDBJ databases">
        <title>Complete and circular genome sequences of six lactobacillus isolates from horses.</title>
        <authorList>
            <person name="Hassan H.M."/>
        </authorList>
    </citation>
    <scope>NUCLEOTIDE SEQUENCE [LARGE SCALE GENOMIC DNA]</scope>
    <source>
        <strain evidence="4 5">3DG</strain>
    </source>
</reference>
<dbReference type="SUPFAM" id="SSF46767">
    <property type="entry name" value="Methylated DNA-protein cysteine methyltransferase, C-terminal domain"/>
    <property type="match status" value="1"/>
</dbReference>
<keyword evidence="4" id="KW-0808">Transferase</keyword>
<dbReference type="InterPro" id="IPR014048">
    <property type="entry name" value="MethylDNA_cys_MeTrfase_DNA-bd"/>
</dbReference>
<dbReference type="InterPro" id="IPR036631">
    <property type="entry name" value="MGMT_N_sf"/>
</dbReference>
<evidence type="ECO:0000313" key="5">
    <source>
        <dbReference type="Proteomes" id="UP000510788"/>
    </source>
</evidence>
<gene>
    <name evidence="4" type="ORF">GTO82_00510</name>
</gene>
<dbReference type="GO" id="GO:0006281">
    <property type="term" value="P:DNA repair"/>
    <property type="evidence" value="ECO:0007669"/>
    <property type="project" value="InterPro"/>
</dbReference>
<dbReference type="PANTHER" id="PTHR10815:SF12">
    <property type="entry name" value="METHYLATED-DNA--PROTEIN-CYSTEINE METHYLTRANSFERASE, INDUCIBLE"/>
    <property type="match status" value="1"/>
</dbReference>
<dbReference type="NCBIfam" id="TIGR00589">
    <property type="entry name" value="ogt"/>
    <property type="match status" value="1"/>
</dbReference>
<dbReference type="AlphaFoldDB" id="A0A9X7U0P1"/>
<feature type="domain" description="Methylguanine DNA methyltransferase ribonuclease-like" evidence="3">
    <location>
        <begin position="55"/>
        <end position="84"/>
    </location>
</feature>
<keyword evidence="1" id="KW-0227">DNA damage</keyword>
<dbReference type="Gene3D" id="3.30.160.70">
    <property type="entry name" value="Methylated DNA-protein cysteine methyltransferase domain"/>
    <property type="match status" value="1"/>
</dbReference>
<keyword evidence="4" id="KW-0489">Methyltransferase</keyword>
<dbReference type="EC" id="2.1.1.63" evidence="4"/>
<dbReference type="InterPro" id="IPR036217">
    <property type="entry name" value="MethylDNA_cys_MeTrfase_DNAb"/>
</dbReference>
<organism evidence="4 5">
    <name type="scientific">Lactobacillus johnsonii</name>
    <dbReference type="NCBI Taxonomy" id="33959"/>
    <lineage>
        <taxon>Bacteria</taxon>
        <taxon>Bacillati</taxon>
        <taxon>Bacillota</taxon>
        <taxon>Bacilli</taxon>
        <taxon>Lactobacillales</taxon>
        <taxon>Lactobacillaceae</taxon>
        <taxon>Lactobacillus</taxon>
    </lineage>
</organism>
<proteinExistence type="predicted"/>
<dbReference type="Proteomes" id="UP000510788">
    <property type="component" value="Chromosome"/>
</dbReference>
<evidence type="ECO:0000259" key="2">
    <source>
        <dbReference type="Pfam" id="PF01035"/>
    </source>
</evidence>
<protein>
    <submittedName>
        <fullName evidence="4">Methylated-DNA--[protein]-cysteine S-methyltransferase</fullName>
        <ecNumber evidence="4">2.1.1.63</ecNumber>
    </submittedName>
</protein>
<sequence length="176" mass="19760">MLLAQAKVFYYDFVEIKPWIYELVISSLGLAFVGTKNSNIEASILGFYPNHILIQDSKKLAPYVQQLEEYFAGKRRSFTVPIDYSSFGTPFQNKVVKMIENIPYGTTISYRDLAASINSSTSVRSVAHAVALNPSLIFIPSHRVVLAPDRGGSYRMGEKEKQRLINLEEGYLNAAN</sequence>
<dbReference type="Gene3D" id="1.10.10.10">
    <property type="entry name" value="Winged helix-like DNA-binding domain superfamily/Winged helix DNA-binding domain"/>
    <property type="match status" value="1"/>
</dbReference>
<evidence type="ECO:0000256" key="1">
    <source>
        <dbReference type="ARBA" id="ARBA00022763"/>
    </source>
</evidence>
<dbReference type="Pfam" id="PF01035">
    <property type="entry name" value="DNA_binding_1"/>
    <property type="match status" value="1"/>
</dbReference>
<dbReference type="InterPro" id="IPR036388">
    <property type="entry name" value="WH-like_DNA-bd_sf"/>
</dbReference>
<dbReference type="EMBL" id="CP047409">
    <property type="protein sequence ID" value="QLL67445.1"/>
    <property type="molecule type" value="Genomic_DNA"/>
</dbReference>
<accession>A0A9X7U0P1</accession>
<dbReference type="GO" id="GO:0003908">
    <property type="term" value="F:methylated-DNA-[protein]-cysteine S-methyltransferase activity"/>
    <property type="evidence" value="ECO:0007669"/>
    <property type="project" value="UniProtKB-EC"/>
</dbReference>
<dbReference type="GO" id="GO:0032259">
    <property type="term" value="P:methylation"/>
    <property type="evidence" value="ECO:0007669"/>
    <property type="project" value="UniProtKB-KW"/>
</dbReference>
<dbReference type="Pfam" id="PF02870">
    <property type="entry name" value="Methyltransf_1N"/>
    <property type="match status" value="1"/>
</dbReference>
<dbReference type="SUPFAM" id="SSF53155">
    <property type="entry name" value="Methylated DNA-protein cysteine methyltransferase domain"/>
    <property type="match status" value="1"/>
</dbReference>